<dbReference type="AlphaFoldDB" id="A0A0E9RBS8"/>
<sequence>MRTKTLACQKIERKKMALTLNKTNHKILAVGVQTDRGQNRQAITMV</sequence>
<accession>A0A0E9RBS8</accession>
<evidence type="ECO:0000313" key="1">
    <source>
        <dbReference type="EMBL" id="JAH25935.1"/>
    </source>
</evidence>
<organism evidence="1">
    <name type="scientific">Anguilla anguilla</name>
    <name type="common">European freshwater eel</name>
    <name type="synonym">Muraena anguilla</name>
    <dbReference type="NCBI Taxonomy" id="7936"/>
    <lineage>
        <taxon>Eukaryota</taxon>
        <taxon>Metazoa</taxon>
        <taxon>Chordata</taxon>
        <taxon>Craniata</taxon>
        <taxon>Vertebrata</taxon>
        <taxon>Euteleostomi</taxon>
        <taxon>Actinopterygii</taxon>
        <taxon>Neopterygii</taxon>
        <taxon>Teleostei</taxon>
        <taxon>Anguilliformes</taxon>
        <taxon>Anguillidae</taxon>
        <taxon>Anguilla</taxon>
    </lineage>
</organism>
<reference evidence="1" key="2">
    <citation type="journal article" date="2015" name="Fish Shellfish Immunol.">
        <title>Early steps in the European eel (Anguilla anguilla)-Vibrio vulnificus interaction in the gills: Role of the RtxA13 toxin.</title>
        <authorList>
            <person name="Callol A."/>
            <person name="Pajuelo D."/>
            <person name="Ebbesson L."/>
            <person name="Teles M."/>
            <person name="MacKenzie S."/>
            <person name="Amaro C."/>
        </authorList>
    </citation>
    <scope>NUCLEOTIDE SEQUENCE</scope>
</reference>
<name>A0A0E9RBS8_ANGAN</name>
<reference evidence="1" key="1">
    <citation type="submission" date="2014-11" db="EMBL/GenBank/DDBJ databases">
        <authorList>
            <person name="Amaro Gonzalez C."/>
        </authorList>
    </citation>
    <scope>NUCLEOTIDE SEQUENCE</scope>
</reference>
<proteinExistence type="predicted"/>
<protein>
    <submittedName>
        <fullName evidence="1">Uncharacterized protein</fullName>
    </submittedName>
</protein>
<dbReference type="EMBL" id="GBXM01082642">
    <property type="protein sequence ID" value="JAH25935.1"/>
    <property type="molecule type" value="Transcribed_RNA"/>
</dbReference>